<reference evidence="1" key="2">
    <citation type="submission" date="2023-06" db="EMBL/GenBank/DDBJ databases">
        <authorList>
            <person name="Swenson N.G."/>
            <person name="Wegrzyn J.L."/>
            <person name="Mcevoy S.L."/>
        </authorList>
    </citation>
    <scope>NUCLEOTIDE SEQUENCE</scope>
    <source>
        <strain evidence="1">NS2018</strain>
        <tissue evidence="1">Leaf</tissue>
    </source>
</reference>
<dbReference type="Proteomes" id="UP001168877">
    <property type="component" value="Unassembled WGS sequence"/>
</dbReference>
<dbReference type="AlphaFoldDB" id="A0AA39RW79"/>
<accession>A0AA39RW79</accession>
<protein>
    <submittedName>
        <fullName evidence="1">Uncharacterized protein</fullName>
    </submittedName>
</protein>
<reference evidence="1" key="1">
    <citation type="journal article" date="2022" name="Plant J.">
        <title>Strategies of tolerance reflected in two North American maple genomes.</title>
        <authorList>
            <person name="McEvoy S.L."/>
            <person name="Sezen U.U."/>
            <person name="Trouern-Trend A."/>
            <person name="McMahon S.M."/>
            <person name="Schaberg P.G."/>
            <person name="Yang J."/>
            <person name="Wegrzyn J.L."/>
            <person name="Swenson N.G."/>
        </authorList>
    </citation>
    <scope>NUCLEOTIDE SEQUENCE</scope>
    <source>
        <strain evidence="1">NS2018</strain>
    </source>
</reference>
<sequence>MGKERPDPNILQWCGFGRRQWQLEGGDGFGWLGVDDNDEMWEEGDFNLILVVRFGSVDFVGQKLQAKAEDESDAPVDPPKVEEKLGAVPHGLSIDSDVAKRLGTTLFKVPSFLC</sequence>
<proteinExistence type="predicted"/>
<comment type="caution">
    <text evidence="1">The sequence shown here is derived from an EMBL/GenBank/DDBJ whole genome shotgun (WGS) entry which is preliminary data.</text>
</comment>
<keyword evidence="2" id="KW-1185">Reference proteome</keyword>
<organism evidence="1 2">
    <name type="scientific">Acer saccharum</name>
    <name type="common">Sugar maple</name>
    <dbReference type="NCBI Taxonomy" id="4024"/>
    <lineage>
        <taxon>Eukaryota</taxon>
        <taxon>Viridiplantae</taxon>
        <taxon>Streptophyta</taxon>
        <taxon>Embryophyta</taxon>
        <taxon>Tracheophyta</taxon>
        <taxon>Spermatophyta</taxon>
        <taxon>Magnoliopsida</taxon>
        <taxon>eudicotyledons</taxon>
        <taxon>Gunneridae</taxon>
        <taxon>Pentapetalae</taxon>
        <taxon>rosids</taxon>
        <taxon>malvids</taxon>
        <taxon>Sapindales</taxon>
        <taxon>Sapindaceae</taxon>
        <taxon>Hippocastanoideae</taxon>
        <taxon>Acereae</taxon>
        <taxon>Acer</taxon>
    </lineage>
</organism>
<dbReference type="EMBL" id="JAUESC010000384">
    <property type="protein sequence ID" value="KAK0581273.1"/>
    <property type="molecule type" value="Genomic_DNA"/>
</dbReference>
<evidence type="ECO:0000313" key="2">
    <source>
        <dbReference type="Proteomes" id="UP001168877"/>
    </source>
</evidence>
<evidence type="ECO:0000313" key="1">
    <source>
        <dbReference type="EMBL" id="KAK0581273.1"/>
    </source>
</evidence>
<gene>
    <name evidence="1" type="ORF">LWI29_011953</name>
</gene>
<name>A0AA39RW79_ACESA</name>